<evidence type="ECO:0000313" key="2">
    <source>
        <dbReference type="Proteomes" id="UP000831113"/>
    </source>
</evidence>
<dbReference type="RefSeq" id="WP_243795262.1">
    <property type="nucleotide sequence ID" value="NZ_CP094669.1"/>
</dbReference>
<protein>
    <submittedName>
        <fullName evidence="1">Uncharacterized protein</fullName>
    </submittedName>
</protein>
<reference evidence="1 2" key="1">
    <citation type="submission" date="2022-03" db="EMBL/GenBank/DDBJ databases">
        <title>Hymenobactersp. isolated from the air.</title>
        <authorList>
            <person name="Won M."/>
            <person name="Kwon S.-W."/>
        </authorList>
    </citation>
    <scope>NUCLEOTIDE SEQUENCE [LARGE SCALE GENOMIC DNA]</scope>
    <source>
        <strain evidence="1 2">KACC 21982</strain>
    </source>
</reference>
<gene>
    <name evidence="1" type="ORF">MTX78_13930</name>
</gene>
<proteinExistence type="predicted"/>
<dbReference type="EMBL" id="CP094669">
    <property type="protein sequence ID" value="UOG73223.1"/>
    <property type="molecule type" value="Genomic_DNA"/>
</dbReference>
<keyword evidence="2" id="KW-1185">Reference proteome</keyword>
<accession>A0ABY4CZX0</accession>
<dbReference type="Proteomes" id="UP000831113">
    <property type="component" value="Chromosome"/>
</dbReference>
<sequence>MLYTNCSPPDMTTEQFVQGFYRDKQSLLELYFNKESGDAVATHLQGLNLTEEQQEAIRQLLDIALTDVYYSVLLGLEGSASIGGVQTRYQLFDNEGNTLNDGDIGGYAWQYFQNDGLEEE</sequence>
<name>A0ABY4CZX0_9BACT</name>
<evidence type="ECO:0000313" key="1">
    <source>
        <dbReference type="EMBL" id="UOG73223.1"/>
    </source>
</evidence>
<organism evidence="1 2">
    <name type="scientific">Hymenobacter tibetensis</name>
    <dbReference type="NCBI Taxonomy" id="497967"/>
    <lineage>
        <taxon>Bacteria</taxon>
        <taxon>Pseudomonadati</taxon>
        <taxon>Bacteroidota</taxon>
        <taxon>Cytophagia</taxon>
        <taxon>Cytophagales</taxon>
        <taxon>Hymenobacteraceae</taxon>
        <taxon>Hymenobacter</taxon>
    </lineage>
</organism>